<evidence type="ECO:0000313" key="2">
    <source>
        <dbReference type="Proteomes" id="UP000234845"/>
    </source>
</evidence>
<dbReference type="EMBL" id="PKLZ01000003">
    <property type="protein sequence ID" value="PLW82894.1"/>
    <property type="molecule type" value="Genomic_DNA"/>
</dbReference>
<dbReference type="InterPro" id="IPR047742">
    <property type="entry name" value="PA4642-like"/>
</dbReference>
<gene>
    <name evidence="1" type="ORF">CWI75_05475</name>
</gene>
<name>A0A2N5Y3C3_9GAMM</name>
<dbReference type="OrthoDB" id="5736604at2"/>
<keyword evidence="2" id="KW-1185">Reference proteome</keyword>
<dbReference type="AlphaFoldDB" id="A0A2N5Y3C3"/>
<protein>
    <submittedName>
        <fullName evidence="1">Uncharacterized protein</fullName>
    </submittedName>
</protein>
<dbReference type="Proteomes" id="UP000234845">
    <property type="component" value="Unassembled WGS sequence"/>
</dbReference>
<accession>A0A2N5Y3C3</accession>
<dbReference type="RefSeq" id="WP_101520494.1">
    <property type="nucleotide sequence ID" value="NZ_PKLZ01000003.1"/>
</dbReference>
<sequence length="98" mass="11281">MKKDKEKVIDEVWTEDHIRSFLQVRAHDGSDTDFHMLLKAYQSMRAADFELFVQFFLNDGRNLNATGKDGRSVLDIVEEHRHGNEYAEILRQAGAEAG</sequence>
<organism evidence="1 2">
    <name type="scientific">Kineobactrum sediminis</name>
    <dbReference type="NCBI Taxonomy" id="1905677"/>
    <lineage>
        <taxon>Bacteria</taxon>
        <taxon>Pseudomonadati</taxon>
        <taxon>Pseudomonadota</taxon>
        <taxon>Gammaproteobacteria</taxon>
        <taxon>Cellvibrionales</taxon>
        <taxon>Halieaceae</taxon>
        <taxon>Kineobactrum</taxon>
    </lineage>
</organism>
<evidence type="ECO:0000313" key="1">
    <source>
        <dbReference type="EMBL" id="PLW82894.1"/>
    </source>
</evidence>
<comment type="caution">
    <text evidence="1">The sequence shown here is derived from an EMBL/GenBank/DDBJ whole genome shotgun (WGS) entry which is preliminary data.</text>
</comment>
<reference evidence="2" key="1">
    <citation type="submission" date="2017-11" db="EMBL/GenBank/DDBJ databases">
        <title>The draft genome sequence of Chromatocurvus sp. F02.</title>
        <authorList>
            <person name="Du Z.-J."/>
            <person name="Chang Y.-Q."/>
        </authorList>
    </citation>
    <scope>NUCLEOTIDE SEQUENCE [LARGE SCALE GENOMIC DNA]</scope>
    <source>
        <strain evidence="2">F02</strain>
    </source>
</reference>
<dbReference type="NCBIfam" id="NF038106">
    <property type="entry name" value="gamma_NF038106"/>
    <property type="match status" value="1"/>
</dbReference>
<proteinExistence type="predicted"/>